<keyword evidence="2 4" id="KW-0689">Ribosomal protein</keyword>
<evidence type="ECO:0000256" key="1">
    <source>
        <dbReference type="ARBA" id="ARBA00010528"/>
    </source>
</evidence>
<dbReference type="SUPFAM" id="SSF52166">
    <property type="entry name" value="Ribosomal protein L4"/>
    <property type="match status" value="1"/>
</dbReference>
<dbReference type="InterPro" id="IPR023574">
    <property type="entry name" value="Ribosomal_uL4_dom_sf"/>
</dbReference>
<organism evidence="4 5">
    <name type="scientific">Dehalococcoides mccartyi</name>
    <dbReference type="NCBI Taxonomy" id="61435"/>
    <lineage>
        <taxon>Bacteria</taxon>
        <taxon>Bacillati</taxon>
        <taxon>Chloroflexota</taxon>
        <taxon>Dehalococcoidia</taxon>
        <taxon>Dehalococcoidales</taxon>
        <taxon>Dehalococcoidaceae</taxon>
        <taxon>Dehalococcoides</taxon>
    </lineage>
</organism>
<gene>
    <name evidence="4" type="ORF">CVH13_00046</name>
</gene>
<dbReference type="EMBL" id="PHFD01000015">
    <property type="protein sequence ID" value="PKH48044.1"/>
    <property type="molecule type" value="Genomic_DNA"/>
</dbReference>
<dbReference type="GO" id="GO:1990904">
    <property type="term" value="C:ribonucleoprotein complex"/>
    <property type="evidence" value="ECO:0007669"/>
    <property type="project" value="UniProtKB-KW"/>
</dbReference>
<comment type="similarity">
    <text evidence="1">Belongs to the universal ribosomal protein uL4 family.</text>
</comment>
<feature type="non-terminal residue" evidence="4">
    <location>
        <position position="1"/>
    </location>
</feature>
<dbReference type="Gene3D" id="3.40.1370.10">
    <property type="match status" value="1"/>
</dbReference>
<evidence type="ECO:0000313" key="4">
    <source>
        <dbReference type="EMBL" id="PKH48044.1"/>
    </source>
</evidence>
<accession>A0A2J1E0N3</accession>
<keyword evidence="3" id="KW-0687">Ribonucleoprotein</keyword>
<reference evidence="4 5" key="1">
    <citation type="journal article" date="2017" name="FEMS Microbiol. Ecol.">
        <title>Reconstructed genomes of novel Dehalococcoides mccartyi strains from 1,2,3,4-tetrachlorodibenzo-p-dioxin-dechlorinating enrichment cultures reveal divergent reductive dehalogenase gene profiles.</title>
        <authorList>
            <person name="Dam H.T."/>
            <person name="Vollmers J."/>
            <person name="Kaster A.K."/>
            <person name="Haggblom M.M."/>
        </authorList>
    </citation>
    <scope>NUCLEOTIDE SEQUENCE [LARGE SCALE GENOMIC DNA]</scope>
    <source>
        <strain evidence="4 5">H1-3-2.001</strain>
    </source>
</reference>
<comment type="caution">
    <text evidence="4">The sequence shown here is derived from an EMBL/GenBank/DDBJ whole genome shotgun (WGS) entry which is preliminary data.</text>
</comment>
<evidence type="ECO:0000256" key="2">
    <source>
        <dbReference type="ARBA" id="ARBA00022980"/>
    </source>
</evidence>
<dbReference type="GO" id="GO:0005840">
    <property type="term" value="C:ribosome"/>
    <property type="evidence" value="ECO:0007669"/>
    <property type="project" value="UniProtKB-KW"/>
</dbReference>
<dbReference type="GO" id="GO:0003735">
    <property type="term" value="F:structural constituent of ribosome"/>
    <property type="evidence" value="ECO:0007669"/>
    <property type="project" value="InterPro"/>
</dbReference>
<evidence type="ECO:0000256" key="3">
    <source>
        <dbReference type="ARBA" id="ARBA00023274"/>
    </source>
</evidence>
<dbReference type="AlphaFoldDB" id="A0A2J1E0N3"/>
<evidence type="ECO:0000313" key="5">
    <source>
        <dbReference type="Proteomes" id="UP000233649"/>
    </source>
</evidence>
<dbReference type="GO" id="GO:0006412">
    <property type="term" value="P:translation"/>
    <property type="evidence" value="ECO:0007669"/>
    <property type="project" value="InterPro"/>
</dbReference>
<dbReference type="Proteomes" id="UP000233649">
    <property type="component" value="Unassembled WGS sequence"/>
</dbReference>
<protein>
    <submittedName>
        <fullName evidence="4">50S ribosomal protein L4</fullName>
    </submittedName>
</protein>
<proteinExistence type="inferred from homology"/>
<sequence length="40" mass="4499">AVKTTPANLLNISDMLKNKQLVMTEEAVRQVEELWGQRSG</sequence>
<name>A0A2J1E0N3_9CHLR</name>